<dbReference type="PANTHER" id="PTHR48041">
    <property type="entry name" value="ABC TRANSPORTER G FAMILY MEMBER 28"/>
    <property type="match status" value="1"/>
</dbReference>
<evidence type="ECO:0000313" key="11">
    <source>
        <dbReference type="EMBL" id="EJT50810.1"/>
    </source>
</evidence>
<dbReference type="OrthoDB" id="66620at2759"/>
<feature type="transmembrane region" description="Helical" evidence="9">
    <location>
        <begin position="832"/>
        <end position="853"/>
    </location>
</feature>
<accession>J4UGZ6</accession>
<feature type="transmembrane region" description="Helical" evidence="9">
    <location>
        <begin position="1459"/>
        <end position="1486"/>
    </location>
</feature>
<dbReference type="HOGENOM" id="CLU_000604_57_4_1"/>
<dbReference type="RefSeq" id="XP_014181684.1">
    <property type="nucleotide sequence ID" value="XM_014326209.1"/>
</dbReference>
<feature type="transmembrane region" description="Helical" evidence="9">
    <location>
        <begin position="1422"/>
        <end position="1439"/>
    </location>
</feature>
<keyword evidence="3 9" id="KW-0812">Transmembrane</keyword>
<dbReference type="InterPro" id="IPR013525">
    <property type="entry name" value="ABC2_TM"/>
</dbReference>
<dbReference type="GO" id="GO:0016020">
    <property type="term" value="C:membrane"/>
    <property type="evidence" value="ECO:0007669"/>
    <property type="project" value="UniProtKB-SubCell"/>
</dbReference>
<feature type="region of interest" description="Disordered" evidence="8">
    <location>
        <begin position="177"/>
        <end position="255"/>
    </location>
</feature>
<feature type="transmembrane region" description="Helical" evidence="9">
    <location>
        <begin position="982"/>
        <end position="1007"/>
    </location>
</feature>
<evidence type="ECO:0000256" key="1">
    <source>
        <dbReference type="ARBA" id="ARBA00004141"/>
    </source>
</evidence>
<dbReference type="FunFam" id="3.40.50.300:FF:002930">
    <property type="entry name" value="ABC transporter family protein"/>
    <property type="match status" value="1"/>
</dbReference>
<dbReference type="InterPro" id="IPR003593">
    <property type="entry name" value="AAA+_ATPase"/>
</dbReference>
<feature type="transmembrane region" description="Helical" evidence="9">
    <location>
        <begin position="865"/>
        <end position="886"/>
    </location>
</feature>
<feature type="transmembrane region" description="Helical" evidence="9">
    <location>
        <begin position="752"/>
        <end position="773"/>
    </location>
</feature>
<evidence type="ECO:0000256" key="4">
    <source>
        <dbReference type="ARBA" id="ARBA00022741"/>
    </source>
</evidence>
<evidence type="ECO:0000256" key="9">
    <source>
        <dbReference type="SAM" id="Phobius"/>
    </source>
</evidence>
<feature type="compositionally biased region" description="Polar residues" evidence="8">
    <location>
        <begin position="228"/>
        <end position="249"/>
    </location>
</feature>
<feature type="domain" description="ABC transporter" evidence="10">
    <location>
        <begin position="1041"/>
        <end position="1294"/>
    </location>
</feature>
<keyword evidence="4" id="KW-0547">Nucleotide-binding</keyword>
<dbReference type="SMART" id="SM00382">
    <property type="entry name" value="AAA"/>
    <property type="match status" value="2"/>
</dbReference>
<feature type="region of interest" description="Disordered" evidence="8">
    <location>
        <begin position="1335"/>
        <end position="1358"/>
    </location>
</feature>
<feature type="transmembrane region" description="Helical" evidence="9">
    <location>
        <begin position="898"/>
        <end position="916"/>
    </location>
</feature>
<evidence type="ECO:0000259" key="10">
    <source>
        <dbReference type="PROSITE" id="PS50893"/>
    </source>
</evidence>
<comment type="caution">
    <text evidence="11">The sequence shown here is derived from an EMBL/GenBank/DDBJ whole genome shotgun (WGS) entry which is preliminary data.</text>
</comment>
<evidence type="ECO:0000256" key="8">
    <source>
        <dbReference type="SAM" id="MobiDB-lite"/>
    </source>
</evidence>
<evidence type="ECO:0000256" key="2">
    <source>
        <dbReference type="ARBA" id="ARBA00022448"/>
    </source>
</evidence>
<dbReference type="Proteomes" id="UP000002748">
    <property type="component" value="Unassembled WGS sequence"/>
</dbReference>
<evidence type="ECO:0000256" key="3">
    <source>
        <dbReference type="ARBA" id="ARBA00022692"/>
    </source>
</evidence>
<proteinExistence type="predicted"/>
<dbReference type="EMBL" id="ALBS01000087">
    <property type="protein sequence ID" value="EJT50810.1"/>
    <property type="molecule type" value="Genomic_DNA"/>
</dbReference>
<dbReference type="InterPro" id="IPR027417">
    <property type="entry name" value="P-loop_NTPase"/>
</dbReference>
<dbReference type="Pfam" id="PF00005">
    <property type="entry name" value="ABC_tran"/>
    <property type="match status" value="2"/>
</dbReference>
<sequence length="1639" mass="177423">MRPIDPIDPDADRASVNSADSATHAGVQQALLRRASTSSTSSISSDASLTTAESHPASFQTASIGHGIPLDTPIVSANAPNPYDAYASREELAPEPEGDAEILSTPRPGYSNLTPTLRNAAQLPSPVAVPESDRLYPGDADAAAFAAYAATTGRPLTRSITLEEAERATRTLEQEKDAFASTEGSAFSSSGHSSHAPHASVSSSHAPHPPPTQSQKARAPVQALFAEPSSSSAPHYSEPTNYGTTNGEPSSGPAFTAAHPYTHPLYDESQATIANAVNMDDNPYGSRTGLAGTPISMGLSNGSTNFGSTNGYPSAYGTTYGNSTRTFQATEEEKAALAEEEKDVLVDRMDVEDPGPGPGFDSALLNLPPPPPFDLRVEGLTVGVPVVRFERLMNLMQGDILGALKKPVPKENRKTEILTDVSCDCSSGEVLAILGGSGSGKTTLLNAVAHRLNDLPVKDGGVAYVDSAGEALSHKQAKRRIGFVRQQDYLVECLTVRETLTYAARLRLPAALSKEAIKLIVEQTLDELGLRDAADTVVGGPLRKGISGGEKRRLSIGCVLVTLPSVLILDEPTSGLDAFTSYLLLQTLSNLARRGRTVILSIHAPRSDAFNLFDRITLLSKGRVVYSGLRDKCLQWFEGQGYELEQGVNPLAVGRRGLTSSSGVASSRFSSGFWSSSGFLDKIEEKMHKRASKRASVLAHKGPPPGRNPATHAELTRVSSNVVDQKRPGFWGQTRVLTARAHRNVYRNVPQLIGLALQGIILGVIVGVTYVNLPETPTGIQSLKNVSFQLVPSVFYLQQVFWIYKFCKDLVIFDREREDNLYSVVPYVLSDWISFLLPAIFGPTVYIILVYFIAQFRMDDIAARLFTIIASTILVQCTTQGLALFSSAVTRSFAQASLIGNAINIFQILSAGFMIVNPPNYAEWIRWLSPYFYSFRIVATTVFKDRTFECANWSTGGGGANLEQCHGNNVLRGFNFDLNINIGAWFGGLAAFAIFEYALSCVILSVYHAGGVRHAREIDSHDRGKSAEVNQSHIQRSRIDVEVRNLSLSWDRRKPAKPASKVILDDVSAVFPAGQVSAILGPSGAGKSTLLQLLASRKLKAGAMAGFYRQGDILFAGAAVNHLTQSNVAFVEQEDDWHLPSLTVRETLRYAAILRLPADMPRKQKIARAETVLRMLGLKDCADLPVGGALVKGISGGEKRRLSLAVQMINDPAVLLVDEPTSGLDSSIALSVMQVLKDIASTGRTVIATIHQPRSDIWKLADNVTLLAKGGVVAYSGKRADAVPYFTSIGWPMPSEFFNPADHLLDLVSVDPRSATHDASSARVRRLICSWRSSGHNSKEVGNEPSEAQGEVKSGSSTTPMRIALPVTLSRHFKNLIRQPDVFLSRLLQAPFVAALFILFYQRLTHGPEGAQDRIGITIQSTAALVFVGLLTSMSVYPAERNLYLHEYRSSARYSPATFIAMYTLVEVPTEVFACLGYAAIMNVAVGMQTSVRIYFEYFACIWALVNLGESLSIIVASWVNSEGLTVTILSTFVSFLSQISGVVSLNVPKWLAAISWFTPMKPATKIEIINECVGLKFDCTSQDILDGKCIAPTGEALLALFDWGDLRTARFTGICIALAVVWRIAAYFSIGVRVWSYR</sequence>
<keyword evidence="2" id="KW-0813">Transport</keyword>
<dbReference type="Pfam" id="PF01061">
    <property type="entry name" value="ABC2_membrane"/>
    <property type="match status" value="2"/>
</dbReference>
<evidence type="ECO:0000256" key="5">
    <source>
        <dbReference type="ARBA" id="ARBA00022840"/>
    </source>
</evidence>
<feature type="domain" description="ABC transporter" evidence="10">
    <location>
        <begin position="387"/>
        <end position="646"/>
    </location>
</feature>
<dbReference type="GeneID" id="25991535"/>
<dbReference type="GO" id="GO:0016887">
    <property type="term" value="F:ATP hydrolysis activity"/>
    <property type="evidence" value="ECO:0007669"/>
    <property type="project" value="InterPro"/>
</dbReference>
<dbReference type="InterPro" id="IPR043926">
    <property type="entry name" value="ABCG_dom"/>
</dbReference>
<comment type="subcellular location">
    <subcellularLocation>
        <location evidence="1">Membrane</location>
        <topology evidence="1">Multi-pass membrane protein</topology>
    </subcellularLocation>
</comment>
<dbReference type="Pfam" id="PF19055">
    <property type="entry name" value="ABC2_membrane_7"/>
    <property type="match status" value="1"/>
</dbReference>
<evidence type="ECO:0000256" key="7">
    <source>
        <dbReference type="ARBA" id="ARBA00023136"/>
    </source>
</evidence>
<organism evidence="11 12">
    <name type="scientific">Trichosporon asahii var. asahii (strain ATCC 90039 / CBS 2479 / JCM 2466 / KCTC 7840 / NBRC 103889/ NCYC 2677 / UAMH 7654)</name>
    <name type="common">Yeast</name>
    <dbReference type="NCBI Taxonomy" id="1186058"/>
    <lineage>
        <taxon>Eukaryota</taxon>
        <taxon>Fungi</taxon>
        <taxon>Dikarya</taxon>
        <taxon>Basidiomycota</taxon>
        <taxon>Agaricomycotina</taxon>
        <taxon>Tremellomycetes</taxon>
        <taxon>Trichosporonales</taxon>
        <taxon>Trichosporonaceae</taxon>
        <taxon>Trichosporon</taxon>
    </lineage>
</organism>
<feature type="transmembrane region" description="Helical" evidence="9">
    <location>
        <begin position="1498"/>
        <end position="1519"/>
    </location>
</feature>
<dbReference type="GO" id="GO:0005524">
    <property type="term" value="F:ATP binding"/>
    <property type="evidence" value="ECO:0007669"/>
    <property type="project" value="UniProtKB-KW"/>
</dbReference>
<dbReference type="KEGG" id="tasa:A1Q1_08023"/>
<feature type="region of interest" description="Disordered" evidence="8">
    <location>
        <begin position="1"/>
        <end position="66"/>
    </location>
</feature>
<keyword evidence="6 9" id="KW-1133">Transmembrane helix</keyword>
<feature type="compositionally biased region" description="Low complexity" evidence="8">
    <location>
        <begin position="30"/>
        <end position="52"/>
    </location>
</feature>
<keyword evidence="7 9" id="KW-0472">Membrane</keyword>
<dbReference type="SUPFAM" id="SSF52540">
    <property type="entry name" value="P-loop containing nucleoside triphosphate hydrolases"/>
    <property type="match status" value="2"/>
</dbReference>
<dbReference type="GO" id="GO:0140359">
    <property type="term" value="F:ABC-type transporter activity"/>
    <property type="evidence" value="ECO:0007669"/>
    <property type="project" value="InterPro"/>
</dbReference>
<dbReference type="VEuPathDB" id="FungiDB:A1Q1_08023"/>
<evidence type="ECO:0000256" key="6">
    <source>
        <dbReference type="ARBA" id="ARBA00022989"/>
    </source>
</evidence>
<feature type="transmembrane region" description="Helical" evidence="9">
    <location>
        <begin position="1612"/>
        <end position="1631"/>
    </location>
</feature>
<feature type="transmembrane region" description="Helical" evidence="9">
    <location>
        <begin position="1525"/>
        <end position="1548"/>
    </location>
</feature>
<dbReference type="PROSITE" id="PS50893">
    <property type="entry name" value="ABC_TRANSPORTER_2"/>
    <property type="match status" value="2"/>
</dbReference>
<gene>
    <name evidence="11" type="ORF">A1Q1_08023</name>
</gene>
<dbReference type="InterPro" id="IPR003439">
    <property type="entry name" value="ABC_transporter-like_ATP-bd"/>
</dbReference>
<dbReference type="InterPro" id="IPR017871">
    <property type="entry name" value="ABC_transporter-like_CS"/>
</dbReference>
<dbReference type="PANTHER" id="PTHR48041:SF91">
    <property type="entry name" value="ABC TRANSPORTER G FAMILY MEMBER 28"/>
    <property type="match status" value="1"/>
</dbReference>
<name>J4UGZ6_TRIAS</name>
<keyword evidence="5" id="KW-0067">ATP-binding</keyword>
<dbReference type="PROSITE" id="PS00211">
    <property type="entry name" value="ABC_TRANSPORTER_1"/>
    <property type="match status" value="2"/>
</dbReference>
<evidence type="ECO:0000313" key="12">
    <source>
        <dbReference type="Proteomes" id="UP000002748"/>
    </source>
</evidence>
<protein>
    <recommendedName>
        <fullName evidence="10">ABC transporter domain-containing protein</fullName>
    </recommendedName>
</protein>
<feature type="transmembrane region" description="Helical" evidence="9">
    <location>
        <begin position="1383"/>
        <end position="1401"/>
    </location>
</feature>
<feature type="transmembrane region" description="Helical" evidence="9">
    <location>
        <begin position="785"/>
        <end position="804"/>
    </location>
</feature>
<dbReference type="InterPro" id="IPR050352">
    <property type="entry name" value="ABCG_transporters"/>
</dbReference>
<reference evidence="11 12" key="1">
    <citation type="journal article" date="2012" name="Eukaryot. Cell">
        <title>Draft genome sequence of CBS 2479, the standard type strain of Trichosporon asahii.</title>
        <authorList>
            <person name="Yang R.Y."/>
            <person name="Li H.T."/>
            <person name="Zhu H."/>
            <person name="Zhou G.P."/>
            <person name="Wang M."/>
            <person name="Wang L."/>
        </authorList>
    </citation>
    <scope>NUCLEOTIDE SEQUENCE [LARGE SCALE GENOMIC DNA]</scope>
    <source>
        <strain evidence="12">ATCC 90039 / CBS 2479 / JCM 2466 / KCTC 7840 / NCYC 2677 / UAMH 7654</strain>
    </source>
</reference>
<feature type="compositionally biased region" description="Low complexity" evidence="8">
    <location>
        <begin position="179"/>
        <end position="206"/>
    </location>
</feature>
<dbReference type="CDD" id="cd03234">
    <property type="entry name" value="ABCG_White"/>
    <property type="match status" value="1"/>
</dbReference>
<dbReference type="Gene3D" id="3.40.50.300">
    <property type="entry name" value="P-loop containing nucleotide triphosphate hydrolases"/>
    <property type="match status" value="2"/>
</dbReference>